<comment type="similarity">
    <text evidence="1">Belongs to the complex I subunit 6 family.</text>
</comment>
<dbReference type="GO" id="GO:0008137">
    <property type="term" value="F:NADH dehydrogenase (ubiquinone) activity"/>
    <property type="evidence" value="ECO:0007669"/>
    <property type="project" value="UniProtKB-UniRule"/>
</dbReference>
<dbReference type="Gene3D" id="1.20.120.1200">
    <property type="entry name" value="NADH-ubiquinone/plastoquinone oxidoreductase chain 6, subunit NuoJ"/>
    <property type="match status" value="1"/>
</dbReference>
<gene>
    <name evidence="2" type="ORF">ATK74_1619</name>
</gene>
<dbReference type="Proteomes" id="UP000226079">
    <property type="component" value="Unassembled WGS sequence"/>
</dbReference>
<keyword evidence="1" id="KW-0520">NAD</keyword>
<comment type="subcellular location">
    <subcellularLocation>
        <location evidence="1">Cell membrane</location>
        <topology evidence="1">Multi-pass membrane protein</topology>
    </subcellularLocation>
</comment>
<keyword evidence="1" id="KW-0472">Membrane</keyword>
<dbReference type="AlphaFoldDB" id="A0A2A9CU27"/>
<keyword evidence="1" id="KW-1003">Cell membrane</keyword>
<organism evidence="2 3">
    <name type="scientific">Propionicimonas paludicola</name>
    <dbReference type="NCBI Taxonomy" id="185243"/>
    <lineage>
        <taxon>Bacteria</taxon>
        <taxon>Bacillati</taxon>
        <taxon>Actinomycetota</taxon>
        <taxon>Actinomycetes</taxon>
        <taxon>Propionibacteriales</taxon>
        <taxon>Nocardioidaceae</taxon>
        <taxon>Propionicimonas</taxon>
    </lineage>
</organism>
<comment type="catalytic activity">
    <reaction evidence="1">
        <text>a quinone + NADH + 5 H(+)(in) = a quinol + NAD(+) + 4 H(+)(out)</text>
        <dbReference type="Rhea" id="RHEA:57888"/>
        <dbReference type="ChEBI" id="CHEBI:15378"/>
        <dbReference type="ChEBI" id="CHEBI:24646"/>
        <dbReference type="ChEBI" id="CHEBI:57540"/>
        <dbReference type="ChEBI" id="CHEBI:57945"/>
        <dbReference type="ChEBI" id="CHEBI:132124"/>
    </reaction>
</comment>
<dbReference type="EMBL" id="PDJC01000001">
    <property type="protein sequence ID" value="PFG17059.1"/>
    <property type="molecule type" value="Genomic_DNA"/>
</dbReference>
<dbReference type="RefSeq" id="WP_098460526.1">
    <property type="nucleotide sequence ID" value="NZ_PDJC01000001.1"/>
</dbReference>
<keyword evidence="1" id="KW-0874">Quinone</keyword>
<dbReference type="GO" id="GO:0048038">
    <property type="term" value="F:quinone binding"/>
    <property type="evidence" value="ECO:0007669"/>
    <property type="project" value="UniProtKB-UniRule"/>
</dbReference>
<dbReference type="InterPro" id="IPR001457">
    <property type="entry name" value="NADH_UbQ/plastoQ_OxRdtase_su6"/>
</dbReference>
<dbReference type="PANTHER" id="PTHR33269">
    <property type="entry name" value="NADH-UBIQUINONE OXIDOREDUCTASE CHAIN 6"/>
    <property type="match status" value="1"/>
</dbReference>
<feature type="transmembrane region" description="Helical" evidence="1">
    <location>
        <begin position="33"/>
        <end position="50"/>
    </location>
</feature>
<dbReference type="InterPro" id="IPR042106">
    <property type="entry name" value="Nuo/plastoQ_OxRdtase_6_NuoJ"/>
</dbReference>
<evidence type="ECO:0000313" key="3">
    <source>
        <dbReference type="Proteomes" id="UP000226079"/>
    </source>
</evidence>
<dbReference type="GO" id="GO:0005886">
    <property type="term" value="C:plasma membrane"/>
    <property type="evidence" value="ECO:0007669"/>
    <property type="project" value="UniProtKB-SubCell"/>
</dbReference>
<dbReference type="Pfam" id="PF00499">
    <property type="entry name" value="Oxidored_q3"/>
    <property type="match status" value="1"/>
</dbReference>
<evidence type="ECO:0000256" key="1">
    <source>
        <dbReference type="RuleBase" id="RU004429"/>
    </source>
</evidence>
<accession>A0A2A9CU27</accession>
<dbReference type="PANTHER" id="PTHR33269:SF19">
    <property type="entry name" value="NADH-QUINONE OXIDOREDUCTASE SUBUNIT J"/>
    <property type="match status" value="1"/>
</dbReference>
<feature type="transmembrane region" description="Helical" evidence="1">
    <location>
        <begin position="99"/>
        <end position="118"/>
    </location>
</feature>
<feature type="transmembrane region" description="Helical" evidence="1">
    <location>
        <begin position="56"/>
        <end position="78"/>
    </location>
</feature>
<dbReference type="OrthoDB" id="13239at2"/>
<comment type="function">
    <text evidence="1">NDH-1 shuttles electrons from NADH, via FMN and iron-sulfur (Fe-S) centers, to quinones in the respiratory chain. Couples the redox reaction to proton translocation (for every two electrons transferred, four hydrogen ions are translocated across the cytoplasmic membrane), and thus conserves the redox energy in a proton gradient.</text>
</comment>
<feature type="transmembrane region" description="Helical" evidence="1">
    <location>
        <begin position="6"/>
        <end position="26"/>
    </location>
</feature>
<protein>
    <recommendedName>
        <fullName evidence="1">NADH-quinone oxidoreductase subunit J</fullName>
        <ecNumber evidence="1">7.1.1.-</ecNumber>
    </recommendedName>
</protein>
<keyword evidence="3" id="KW-1185">Reference proteome</keyword>
<sequence>MSGAEITFWIAAPLMVVAAALGLLVFRKAVYSALCIAFVMINLAVLYASLDAMFLTFVQIIVYTGAIMMLFLFVLMLVGVDSPDSMVETLKGQRWAAGAAVVGMLGLIVFGIAGALSGGPKVGLDAANAAYGGNVESLAALIFGRYVFIFELTSALLITAAIGAMVLGQHARTKPKATQADLAAERMRRYATDGVHPGTLPNSGVLARHNSIATPALLPDGSVSDASVSPTLVSRGVIVDAPAMSQITATAFDQVETAQEEDQ</sequence>
<evidence type="ECO:0000313" key="2">
    <source>
        <dbReference type="EMBL" id="PFG17059.1"/>
    </source>
</evidence>
<feature type="transmembrane region" description="Helical" evidence="1">
    <location>
        <begin position="138"/>
        <end position="167"/>
    </location>
</feature>
<comment type="caution">
    <text evidence="2">The sequence shown here is derived from an EMBL/GenBank/DDBJ whole genome shotgun (WGS) entry which is preliminary data.</text>
</comment>
<keyword evidence="1" id="KW-0812">Transmembrane</keyword>
<name>A0A2A9CU27_9ACTN</name>
<keyword evidence="1" id="KW-1133">Transmembrane helix</keyword>
<proteinExistence type="inferred from homology"/>
<dbReference type="NCBIfam" id="NF005165">
    <property type="entry name" value="PRK06638.1-5"/>
    <property type="match status" value="1"/>
</dbReference>
<reference evidence="2 3" key="1">
    <citation type="submission" date="2017-10" db="EMBL/GenBank/DDBJ databases">
        <title>Sequencing the genomes of 1000 actinobacteria strains.</title>
        <authorList>
            <person name="Klenk H.-P."/>
        </authorList>
    </citation>
    <scope>NUCLEOTIDE SEQUENCE [LARGE SCALE GENOMIC DNA]</scope>
    <source>
        <strain evidence="2 3">DSM 15597</strain>
    </source>
</reference>
<dbReference type="EC" id="7.1.1.-" evidence="1"/>